<keyword evidence="3" id="KW-1185">Reference proteome</keyword>
<gene>
    <name evidence="2" type="ORF">VB620_12250</name>
</gene>
<dbReference type="InterPro" id="IPR025567">
    <property type="entry name" value="DUF4332"/>
</dbReference>
<dbReference type="Pfam" id="PF14229">
    <property type="entry name" value="DUF4332"/>
    <property type="match status" value="1"/>
</dbReference>
<accession>A0ABU5UF22</accession>
<evidence type="ECO:0000313" key="3">
    <source>
        <dbReference type="Proteomes" id="UP001302120"/>
    </source>
</evidence>
<evidence type="ECO:0000313" key="2">
    <source>
        <dbReference type="EMBL" id="MEA5582110.1"/>
    </source>
</evidence>
<dbReference type="RefSeq" id="WP_323196432.1">
    <property type="nucleotide sequence ID" value="NZ_JAYGHG010000018.1"/>
</dbReference>
<protein>
    <submittedName>
        <fullName evidence="2">DUF4332 domain-containing protein</fullName>
    </submittedName>
</protein>
<evidence type="ECO:0000259" key="1">
    <source>
        <dbReference type="Pfam" id="PF14229"/>
    </source>
</evidence>
<name>A0ABU5UF22_9CYAN</name>
<organism evidence="2 3">
    <name type="scientific">Nodularia harveyana UHCC-0300</name>
    <dbReference type="NCBI Taxonomy" id="2974287"/>
    <lineage>
        <taxon>Bacteria</taxon>
        <taxon>Bacillati</taxon>
        <taxon>Cyanobacteriota</taxon>
        <taxon>Cyanophyceae</taxon>
        <taxon>Nostocales</taxon>
        <taxon>Nodulariaceae</taxon>
        <taxon>Nodularia</taxon>
    </lineage>
</organism>
<dbReference type="Proteomes" id="UP001302120">
    <property type="component" value="Unassembled WGS sequence"/>
</dbReference>
<feature type="domain" description="DUF4332" evidence="1">
    <location>
        <begin position="23"/>
        <end position="143"/>
    </location>
</feature>
<dbReference type="EMBL" id="JAYGHG010000018">
    <property type="protein sequence ID" value="MEA5582110.1"/>
    <property type="molecule type" value="Genomic_DNA"/>
</dbReference>
<comment type="caution">
    <text evidence="2">The sequence shown here is derived from an EMBL/GenBank/DDBJ whole genome shotgun (WGS) entry which is preliminary data.</text>
</comment>
<proteinExistence type="predicted"/>
<reference evidence="2 3" key="1">
    <citation type="submission" date="2023-12" db="EMBL/GenBank/DDBJ databases">
        <title>Baltic Sea Cyanobacteria.</title>
        <authorList>
            <person name="Delbaje E."/>
            <person name="Fewer D.P."/>
            <person name="Shishido T.K."/>
        </authorList>
    </citation>
    <scope>NUCLEOTIDE SEQUENCE [LARGE SCALE GENOMIC DNA]</scope>
    <source>
        <strain evidence="2 3">UHCC-0300</strain>
    </source>
</reference>
<sequence>MPAKQPNTRSPITACNWLIEQLPGLSQEEQTRLQDCGIITTKDLIKQGKTAETRVNLANKVQVNLQYVNKWIALADLAQIPGVGMEYCGLLLHSGIASVAQLAQTPTQKLHRQIMRLQVSTMQRRDLCPTIDVVQKWSQEAQQIIRLN</sequence>